<dbReference type="AlphaFoldDB" id="A0AAD4TE08"/>
<protein>
    <submittedName>
        <fullName evidence="1">Uncharacterized protein</fullName>
    </submittedName>
</protein>
<proteinExistence type="predicted"/>
<organism evidence="1 2">
    <name type="scientific">Papaver atlanticum</name>
    <dbReference type="NCBI Taxonomy" id="357466"/>
    <lineage>
        <taxon>Eukaryota</taxon>
        <taxon>Viridiplantae</taxon>
        <taxon>Streptophyta</taxon>
        <taxon>Embryophyta</taxon>
        <taxon>Tracheophyta</taxon>
        <taxon>Spermatophyta</taxon>
        <taxon>Magnoliopsida</taxon>
        <taxon>Ranunculales</taxon>
        <taxon>Papaveraceae</taxon>
        <taxon>Papaveroideae</taxon>
        <taxon>Papaver</taxon>
    </lineage>
</organism>
<comment type="caution">
    <text evidence="1">The sequence shown here is derived from an EMBL/GenBank/DDBJ whole genome shotgun (WGS) entry which is preliminary data.</text>
</comment>
<sequence>MTATSLAPAADKAEEIRPSLDPKFPRVVKIMICSSVSGGFGWDFPQYFVLRVYIVRGLASAKAVDDYDDVDLQNFENYPEGSDKDVSGAWHKKDVLGVSAILMVQVVDEVITELNDGIARNKVTMHFEEIIDADDVKPPKLSGGSIKFNNLLHISASTDVVPAVKKRQTNYGDLLDKDHGFVLGGFMRSIHGEDYILSLLCEEKDPEDLMIKADINDEPRESWTTDLIAEPKSKKI</sequence>
<gene>
    <name evidence="1" type="ORF">MKW98_005915</name>
</gene>
<evidence type="ECO:0000313" key="2">
    <source>
        <dbReference type="Proteomes" id="UP001202328"/>
    </source>
</evidence>
<keyword evidence="2" id="KW-1185">Reference proteome</keyword>
<evidence type="ECO:0000313" key="1">
    <source>
        <dbReference type="EMBL" id="KAI3952220.1"/>
    </source>
</evidence>
<dbReference type="EMBL" id="JAJJMB010002292">
    <property type="protein sequence ID" value="KAI3952220.1"/>
    <property type="molecule type" value="Genomic_DNA"/>
</dbReference>
<dbReference type="Proteomes" id="UP001202328">
    <property type="component" value="Unassembled WGS sequence"/>
</dbReference>
<name>A0AAD4TE08_9MAGN</name>
<accession>A0AAD4TE08</accession>
<reference evidence="1" key="1">
    <citation type="submission" date="2022-04" db="EMBL/GenBank/DDBJ databases">
        <title>A functionally conserved STORR gene fusion in Papaver species that diverged 16.8 million years ago.</title>
        <authorList>
            <person name="Catania T."/>
        </authorList>
    </citation>
    <scope>NUCLEOTIDE SEQUENCE</scope>
    <source>
        <strain evidence="1">S-188037</strain>
    </source>
</reference>